<sequence>MEPIMSCKEDLYERTSCMLQRKWKKPGDFNVVLYPGDRMGGTDVQLHEIKSFGDCITTCELQELRNNGPYYTWTNKTIWTRIDRGFVNTYWYNVFDICQLNYMSNSLSNHIDKYADLKTQLSRARADLKKVQLMLTHNPGDLETLQKVDMTRAHYLQILSSVIDIIKQQSKAEWIGYGDDSTRYVFAKIKKRKTDTYILSIQDDQGQTRQGFMEVKEVMQAYYQSLLGKQTLKRIQLDPLVIGKGNTLTVEQQLKLCAPFTD</sequence>
<dbReference type="PANTHER" id="PTHR33710:SF64">
    <property type="entry name" value="ENDONUCLEASE_EXONUCLEASE_PHOSPHATASE DOMAIN-CONTAINING PROTEIN"/>
    <property type="match status" value="1"/>
</dbReference>
<feature type="coiled-coil region" evidence="1">
    <location>
        <begin position="107"/>
        <end position="134"/>
    </location>
</feature>
<dbReference type="Gene3D" id="3.60.10.10">
    <property type="entry name" value="Endonuclease/exonuclease/phosphatase"/>
    <property type="match status" value="1"/>
</dbReference>
<organism evidence="2 3">
    <name type="scientific">Carnegiea gigantea</name>
    <dbReference type="NCBI Taxonomy" id="171969"/>
    <lineage>
        <taxon>Eukaryota</taxon>
        <taxon>Viridiplantae</taxon>
        <taxon>Streptophyta</taxon>
        <taxon>Embryophyta</taxon>
        <taxon>Tracheophyta</taxon>
        <taxon>Spermatophyta</taxon>
        <taxon>Magnoliopsida</taxon>
        <taxon>eudicotyledons</taxon>
        <taxon>Gunneridae</taxon>
        <taxon>Pentapetalae</taxon>
        <taxon>Caryophyllales</taxon>
        <taxon>Cactineae</taxon>
        <taxon>Cactaceae</taxon>
        <taxon>Cactoideae</taxon>
        <taxon>Echinocereeae</taxon>
        <taxon>Carnegiea</taxon>
    </lineage>
</organism>
<dbReference type="PANTHER" id="PTHR33710">
    <property type="entry name" value="BNAC02G09200D PROTEIN"/>
    <property type="match status" value="1"/>
</dbReference>
<protein>
    <submittedName>
        <fullName evidence="2">Uncharacterized protein</fullName>
    </submittedName>
</protein>
<comment type="caution">
    <text evidence="2">The sequence shown here is derived from an EMBL/GenBank/DDBJ whole genome shotgun (WGS) entry which is preliminary data.</text>
</comment>
<keyword evidence="1" id="KW-0175">Coiled coil</keyword>
<dbReference type="EMBL" id="JAKOGI010000865">
    <property type="protein sequence ID" value="KAJ8429724.1"/>
    <property type="molecule type" value="Genomic_DNA"/>
</dbReference>
<dbReference type="SUPFAM" id="SSF56219">
    <property type="entry name" value="DNase I-like"/>
    <property type="match status" value="1"/>
</dbReference>
<proteinExistence type="predicted"/>
<reference evidence="2" key="1">
    <citation type="submission" date="2022-04" db="EMBL/GenBank/DDBJ databases">
        <title>Carnegiea gigantea Genome sequencing and assembly v2.</title>
        <authorList>
            <person name="Copetti D."/>
            <person name="Sanderson M.J."/>
            <person name="Burquez A."/>
            <person name="Wojciechowski M.F."/>
        </authorList>
    </citation>
    <scope>NUCLEOTIDE SEQUENCE</scope>
    <source>
        <strain evidence="2">SGP5-SGP5p</strain>
        <tissue evidence="2">Aerial part</tissue>
    </source>
</reference>
<dbReference type="InterPro" id="IPR036691">
    <property type="entry name" value="Endo/exonu/phosph_ase_sf"/>
</dbReference>
<dbReference type="OrthoDB" id="1747765at2759"/>
<dbReference type="AlphaFoldDB" id="A0A9Q1JRJ4"/>
<keyword evidence="3" id="KW-1185">Reference proteome</keyword>
<accession>A0A9Q1JRJ4</accession>
<evidence type="ECO:0000313" key="3">
    <source>
        <dbReference type="Proteomes" id="UP001153076"/>
    </source>
</evidence>
<evidence type="ECO:0000313" key="2">
    <source>
        <dbReference type="EMBL" id="KAJ8429724.1"/>
    </source>
</evidence>
<name>A0A9Q1JRJ4_9CARY</name>
<evidence type="ECO:0000256" key="1">
    <source>
        <dbReference type="SAM" id="Coils"/>
    </source>
</evidence>
<dbReference type="Proteomes" id="UP001153076">
    <property type="component" value="Unassembled WGS sequence"/>
</dbReference>
<gene>
    <name evidence="2" type="ORF">Cgig2_024976</name>
</gene>